<feature type="non-terminal residue" evidence="1">
    <location>
        <position position="1"/>
    </location>
</feature>
<gene>
    <name evidence="1" type="ORF">Tci_584648</name>
</gene>
<accession>A0A699J560</accession>
<reference evidence="1" key="1">
    <citation type="journal article" date="2019" name="Sci. Rep.">
        <title>Draft genome of Tanacetum cinerariifolium, the natural source of mosquito coil.</title>
        <authorList>
            <person name="Yamashiro T."/>
            <person name="Shiraishi A."/>
            <person name="Satake H."/>
            <person name="Nakayama K."/>
        </authorList>
    </citation>
    <scope>NUCLEOTIDE SEQUENCE</scope>
</reference>
<evidence type="ECO:0000313" key="1">
    <source>
        <dbReference type="EMBL" id="GFA12676.1"/>
    </source>
</evidence>
<organism evidence="1">
    <name type="scientific">Tanacetum cinerariifolium</name>
    <name type="common">Dalmatian daisy</name>
    <name type="synonym">Chrysanthemum cinerariifolium</name>
    <dbReference type="NCBI Taxonomy" id="118510"/>
    <lineage>
        <taxon>Eukaryota</taxon>
        <taxon>Viridiplantae</taxon>
        <taxon>Streptophyta</taxon>
        <taxon>Embryophyta</taxon>
        <taxon>Tracheophyta</taxon>
        <taxon>Spermatophyta</taxon>
        <taxon>Magnoliopsida</taxon>
        <taxon>eudicotyledons</taxon>
        <taxon>Gunneridae</taxon>
        <taxon>Pentapetalae</taxon>
        <taxon>asterids</taxon>
        <taxon>campanulids</taxon>
        <taxon>Asterales</taxon>
        <taxon>Asteraceae</taxon>
        <taxon>Asteroideae</taxon>
        <taxon>Anthemideae</taxon>
        <taxon>Anthemidinae</taxon>
        <taxon>Tanacetum</taxon>
    </lineage>
</organism>
<sequence>HNQSRGNTIRELREKISRLIMKHSDAVPIHDLKALDSKNKVLHAKVNALHDLNECWRTENEKVKRHYQELYDSIKITRAKTIEKTNSLLTEVVNLKAQIQEKHISNYDTMPAVKSKVLAPGRYAIDTEPIPPCIRNNREVHLDYLKHLKESVETLREIVKEAKVDKPLDRSLASGCLYTKHSQELLEYVIGTCLKDFNQRDKKHAITPVTRKSKSLL</sequence>
<proteinExistence type="predicted"/>
<comment type="caution">
    <text evidence="1">The sequence shown here is derived from an EMBL/GenBank/DDBJ whole genome shotgun (WGS) entry which is preliminary data.</text>
</comment>
<protein>
    <submittedName>
        <fullName evidence="1">Uncharacterized protein</fullName>
    </submittedName>
</protein>
<dbReference type="AlphaFoldDB" id="A0A699J560"/>
<name>A0A699J560_TANCI</name>
<dbReference type="EMBL" id="BKCJ010372953">
    <property type="protein sequence ID" value="GFA12676.1"/>
    <property type="molecule type" value="Genomic_DNA"/>
</dbReference>